<dbReference type="Pfam" id="PF13393">
    <property type="entry name" value="tRNA-synt_His"/>
    <property type="match status" value="2"/>
</dbReference>
<accession>A0AAE6QBE9</accession>
<evidence type="ECO:0000256" key="11">
    <source>
        <dbReference type="PIRSR" id="PIRSR001549-1"/>
    </source>
</evidence>
<dbReference type="Gene3D" id="3.40.50.800">
    <property type="entry name" value="Anticodon-binding domain"/>
    <property type="match status" value="1"/>
</dbReference>
<comment type="similarity">
    <text evidence="1 10">Belongs to the class-II aminoacyl-tRNA synthetase family.</text>
</comment>
<dbReference type="InterPro" id="IPR041715">
    <property type="entry name" value="HisRS-like_core"/>
</dbReference>
<evidence type="ECO:0000259" key="12">
    <source>
        <dbReference type="PROSITE" id="PS50862"/>
    </source>
</evidence>
<comment type="subcellular location">
    <subcellularLocation>
        <location evidence="10">Cytoplasm</location>
    </subcellularLocation>
</comment>
<dbReference type="GO" id="GO:0004821">
    <property type="term" value="F:histidine-tRNA ligase activity"/>
    <property type="evidence" value="ECO:0007669"/>
    <property type="project" value="UniProtKB-UniRule"/>
</dbReference>
<keyword evidence="5 10" id="KW-0547">Nucleotide-binding</keyword>
<comment type="subunit">
    <text evidence="2 10">Homodimer.</text>
</comment>
<dbReference type="RefSeq" id="WP_158406870.1">
    <property type="nucleotide sequence ID" value="NZ_CP033454.1"/>
</dbReference>
<evidence type="ECO:0000256" key="3">
    <source>
        <dbReference type="ARBA" id="ARBA00022490"/>
    </source>
</evidence>
<dbReference type="InterPro" id="IPR004516">
    <property type="entry name" value="HisRS/HisZ"/>
</dbReference>
<evidence type="ECO:0000256" key="9">
    <source>
        <dbReference type="ARBA" id="ARBA00047639"/>
    </source>
</evidence>
<evidence type="ECO:0000313" key="13">
    <source>
        <dbReference type="EMBL" id="QGR03683.1"/>
    </source>
</evidence>
<dbReference type="CDD" id="cd00773">
    <property type="entry name" value="HisRS-like_core"/>
    <property type="match status" value="1"/>
</dbReference>
<feature type="domain" description="Aminoacyl-transfer RNA synthetases class-II family profile" evidence="12">
    <location>
        <begin position="1"/>
        <end position="328"/>
    </location>
</feature>
<dbReference type="PANTHER" id="PTHR43707:SF1">
    <property type="entry name" value="HISTIDINE--TRNA LIGASE, MITOCHONDRIAL-RELATED"/>
    <property type="match status" value="1"/>
</dbReference>
<dbReference type="EC" id="6.1.1.21" evidence="10"/>
<dbReference type="SUPFAM" id="SSF52954">
    <property type="entry name" value="Class II aaRS ABD-related"/>
    <property type="match status" value="1"/>
</dbReference>
<protein>
    <recommendedName>
        <fullName evidence="10">Histidine--tRNA ligase</fullName>
        <ecNumber evidence="10">6.1.1.21</ecNumber>
    </recommendedName>
    <alternativeName>
        <fullName evidence="10">Histidyl-tRNA synthetase</fullName>
        <shortName evidence="10">HisRS</shortName>
    </alternativeName>
</protein>
<dbReference type="Pfam" id="PF03129">
    <property type="entry name" value="HGTP_anticodon"/>
    <property type="match status" value="1"/>
</dbReference>
<reference evidence="13 14" key="1">
    <citation type="submission" date="2018-10" db="EMBL/GenBank/DDBJ databases">
        <title>Propagation and draft genome sequences of three atypical Erhlichia ruminantium isolates.</title>
        <authorList>
            <person name="Liebenberg J."/>
            <person name="Steyn H."/>
            <person name="Josemans A."/>
            <person name="Zweygarth E."/>
        </authorList>
    </citation>
    <scope>NUCLEOTIDE SEQUENCE [LARGE SCALE GENOMIC DNA]</scope>
    <source>
        <strain evidence="13 14">Omatjenne</strain>
    </source>
</reference>
<dbReference type="Proteomes" id="UP000422822">
    <property type="component" value="Chromosome"/>
</dbReference>
<dbReference type="GO" id="GO:0005524">
    <property type="term" value="F:ATP binding"/>
    <property type="evidence" value="ECO:0007669"/>
    <property type="project" value="UniProtKB-UniRule"/>
</dbReference>
<feature type="binding site" evidence="11">
    <location>
        <position position="129"/>
    </location>
    <ligand>
        <name>L-histidine</name>
        <dbReference type="ChEBI" id="CHEBI:57595"/>
    </ligand>
</feature>
<dbReference type="InterPro" id="IPR045864">
    <property type="entry name" value="aa-tRNA-synth_II/BPL/LPL"/>
</dbReference>
<keyword evidence="14" id="KW-1185">Reference proteome</keyword>
<dbReference type="SUPFAM" id="SSF55681">
    <property type="entry name" value="Class II aaRS and biotin synthetases"/>
    <property type="match status" value="1"/>
</dbReference>
<dbReference type="AlphaFoldDB" id="A0AAE6QBE9"/>
<proteinExistence type="inferred from homology"/>
<feature type="binding site" evidence="11">
    <location>
        <position position="125"/>
    </location>
    <ligand>
        <name>L-histidine</name>
        <dbReference type="ChEBI" id="CHEBI:57595"/>
    </ligand>
</feature>
<keyword evidence="8 10" id="KW-0030">Aminoacyl-tRNA synthetase</keyword>
<feature type="binding site" evidence="11">
    <location>
        <position position="111"/>
    </location>
    <ligand>
        <name>L-histidine</name>
        <dbReference type="ChEBI" id="CHEBI:57595"/>
    </ligand>
</feature>
<dbReference type="NCBIfam" id="TIGR00442">
    <property type="entry name" value="hisS"/>
    <property type="match status" value="1"/>
</dbReference>
<keyword evidence="4 10" id="KW-0436">Ligase</keyword>
<evidence type="ECO:0000256" key="7">
    <source>
        <dbReference type="ARBA" id="ARBA00022917"/>
    </source>
</evidence>
<dbReference type="HAMAP" id="MF_00127">
    <property type="entry name" value="His_tRNA_synth"/>
    <property type="match status" value="1"/>
</dbReference>
<evidence type="ECO:0000256" key="5">
    <source>
        <dbReference type="ARBA" id="ARBA00022741"/>
    </source>
</evidence>
<feature type="binding site" evidence="11">
    <location>
        <begin position="83"/>
        <end position="85"/>
    </location>
    <ligand>
        <name>L-histidine</name>
        <dbReference type="ChEBI" id="CHEBI:57595"/>
    </ligand>
</feature>
<dbReference type="EMBL" id="CP033455">
    <property type="protein sequence ID" value="QGR03683.1"/>
    <property type="molecule type" value="Genomic_DNA"/>
</dbReference>
<keyword evidence="3 10" id="KW-0963">Cytoplasm</keyword>
<dbReference type="Gene3D" id="3.30.930.10">
    <property type="entry name" value="Bira Bifunctional Protein, Domain 2"/>
    <property type="match status" value="1"/>
</dbReference>
<dbReference type="PROSITE" id="PS50862">
    <property type="entry name" value="AA_TRNA_LIGASE_II"/>
    <property type="match status" value="1"/>
</dbReference>
<feature type="binding site" evidence="11">
    <location>
        <position position="257"/>
    </location>
    <ligand>
        <name>L-histidine</name>
        <dbReference type="ChEBI" id="CHEBI:57595"/>
    </ligand>
</feature>
<dbReference type="InterPro" id="IPR036621">
    <property type="entry name" value="Anticodon-bd_dom_sf"/>
</dbReference>
<evidence type="ECO:0000256" key="8">
    <source>
        <dbReference type="ARBA" id="ARBA00023146"/>
    </source>
</evidence>
<organism evidence="13 14">
    <name type="scientific">Ehrlichia ruminantium</name>
    <name type="common">heartwater rickettsia</name>
    <name type="synonym">Cowdria ruminantium</name>
    <dbReference type="NCBI Taxonomy" id="779"/>
    <lineage>
        <taxon>Bacteria</taxon>
        <taxon>Pseudomonadati</taxon>
        <taxon>Pseudomonadota</taxon>
        <taxon>Alphaproteobacteria</taxon>
        <taxon>Rickettsiales</taxon>
        <taxon>Anaplasmataceae</taxon>
        <taxon>Ehrlichia</taxon>
    </lineage>
</organism>
<dbReference type="PIRSF" id="PIRSF001549">
    <property type="entry name" value="His-tRNA_synth"/>
    <property type="match status" value="1"/>
</dbReference>
<evidence type="ECO:0000256" key="6">
    <source>
        <dbReference type="ARBA" id="ARBA00022840"/>
    </source>
</evidence>
<name>A0AAE6QBE9_EHRRU</name>
<evidence type="ECO:0000256" key="10">
    <source>
        <dbReference type="HAMAP-Rule" id="MF_00127"/>
    </source>
</evidence>
<evidence type="ECO:0000256" key="2">
    <source>
        <dbReference type="ARBA" id="ARBA00011738"/>
    </source>
</evidence>
<evidence type="ECO:0000313" key="14">
    <source>
        <dbReference type="Proteomes" id="UP000422822"/>
    </source>
</evidence>
<evidence type="ECO:0000256" key="1">
    <source>
        <dbReference type="ARBA" id="ARBA00008226"/>
    </source>
</evidence>
<keyword evidence="7 10" id="KW-0648">Protein biosynthesis</keyword>
<keyword evidence="6 10" id="KW-0067">ATP-binding</keyword>
<sequence length="415" mass="47505">MQRTKLREVRGTKDLFGNELYKFQYIQHLAQTIASRYGFIPVDTPIIEFTEVFTKLGDTSDIVTKEMYNFKDKGGEDITLRPEFTSAIVRLLISKNLAVPVRLFSSGPVFRYERPQKCRQRQFHQINFEFFGSDSPIADVEMISLGYNILSELKLLDCVKLEINFLGDRETIDSYKVHLVEYLSKYKNDLSKDSQHRLIVNPLRILDSKAPEDREILLNAPSISRFYSQISKRFFKEVLDGLDSLSIHYVVNHNIVRGLDYYCNTVFEFTTSELGSQNAVIAGGRYDGLVKSMGGNDMPAIGFAAGLERLSALVDYEYKKPKNVVLIPIGDSARFYAVKLAYELRNEGIHVCWNNYKGSSLKNELRKANDADIVLIFGDDELQNNVVKVKDMKTGDQRDVIMCDLLDDLLPRMFT</sequence>
<dbReference type="GO" id="GO:0005737">
    <property type="term" value="C:cytoplasm"/>
    <property type="evidence" value="ECO:0007669"/>
    <property type="project" value="UniProtKB-SubCell"/>
</dbReference>
<dbReference type="InterPro" id="IPR015807">
    <property type="entry name" value="His-tRNA-ligase"/>
</dbReference>
<evidence type="ECO:0000256" key="4">
    <source>
        <dbReference type="ARBA" id="ARBA00022598"/>
    </source>
</evidence>
<gene>
    <name evidence="10" type="primary">hisS</name>
    <name evidence="13" type="ORF">EDL80_03910</name>
</gene>
<dbReference type="PANTHER" id="PTHR43707">
    <property type="entry name" value="HISTIDYL-TRNA SYNTHETASE"/>
    <property type="match status" value="1"/>
</dbReference>
<dbReference type="InterPro" id="IPR004154">
    <property type="entry name" value="Anticodon-bd"/>
</dbReference>
<comment type="catalytic activity">
    <reaction evidence="9 10">
        <text>tRNA(His) + L-histidine + ATP = L-histidyl-tRNA(His) + AMP + diphosphate + H(+)</text>
        <dbReference type="Rhea" id="RHEA:17313"/>
        <dbReference type="Rhea" id="RHEA-COMP:9665"/>
        <dbReference type="Rhea" id="RHEA-COMP:9689"/>
        <dbReference type="ChEBI" id="CHEBI:15378"/>
        <dbReference type="ChEBI" id="CHEBI:30616"/>
        <dbReference type="ChEBI" id="CHEBI:33019"/>
        <dbReference type="ChEBI" id="CHEBI:57595"/>
        <dbReference type="ChEBI" id="CHEBI:78442"/>
        <dbReference type="ChEBI" id="CHEBI:78527"/>
        <dbReference type="ChEBI" id="CHEBI:456215"/>
        <dbReference type="EC" id="6.1.1.21"/>
    </reaction>
</comment>
<feature type="binding site" evidence="11">
    <location>
        <begin position="261"/>
        <end position="262"/>
    </location>
    <ligand>
        <name>L-histidine</name>
        <dbReference type="ChEBI" id="CHEBI:57595"/>
    </ligand>
</feature>
<dbReference type="InterPro" id="IPR006195">
    <property type="entry name" value="aa-tRNA-synth_II"/>
</dbReference>
<dbReference type="GO" id="GO:0006427">
    <property type="term" value="P:histidyl-tRNA aminoacylation"/>
    <property type="evidence" value="ECO:0007669"/>
    <property type="project" value="UniProtKB-UniRule"/>
</dbReference>